<sequence>MGTRAKKSTIGGFMIENSELGYTPNNLKALRQKYGLTQQAVADITETSLKTAQRWEASPNQSSFANMPHTKWLRLLQYLERKSN</sequence>
<evidence type="ECO:0000259" key="1">
    <source>
        <dbReference type="PROSITE" id="PS50943"/>
    </source>
</evidence>
<dbReference type="SUPFAM" id="SSF47413">
    <property type="entry name" value="lambda repressor-like DNA-binding domains"/>
    <property type="match status" value="1"/>
</dbReference>
<proteinExistence type="predicted"/>
<protein>
    <submittedName>
        <fullName evidence="2">Antitoxin</fullName>
    </submittedName>
</protein>
<dbReference type="InterPro" id="IPR010982">
    <property type="entry name" value="Lambda_DNA-bd_dom_sf"/>
</dbReference>
<dbReference type="Gene3D" id="1.10.260.40">
    <property type="entry name" value="lambda repressor-like DNA-binding domains"/>
    <property type="match status" value="1"/>
</dbReference>
<dbReference type="InterPro" id="IPR001387">
    <property type="entry name" value="Cro/C1-type_HTH"/>
</dbReference>
<dbReference type="PROSITE" id="PS50943">
    <property type="entry name" value="HTH_CROC1"/>
    <property type="match status" value="1"/>
</dbReference>
<evidence type="ECO:0000313" key="2">
    <source>
        <dbReference type="EMBL" id="DAD83702.1"/>
    </source>
</evidence>
<reference evidence="2" key="1">
    <citation type="journal article" date="2021" name="Proc. Natl. Acad. Sci. U.S.A.">
        <title>A Catalog of Tens of Thousands of Viruses from Human Metagenomes Reveals Hidden Associations with Chronic Diseases.</title>
        <authorList>
            <person name="Tisza M.J."/>
            <person name="Buck C.B."/>
        </authorList>
    </citation>
    <scope>NUCLEOTIDE SEQUENCE</scope>
    <source>
        <strain evidence="2">CtPSW2</strain>
    </source>
</reference>
<accession>A0A8S5MN52</accession>
<feature type="domain" description="HTH cro/C1-type" evidence="1">
    <location>
        <begin position="27"/>
        <end position="56"/>
    </location>
</feature>
<dbReference type="GO" id="GO:0003677">
    <property type="term" value="F:DNA binding"/>
    <property type="evidence" value="ECO:0007669"/>
    <property type="project" value="InterPro"/>
</dbReference>
<organism evidence="2">
    <name type="scientific">Myoviridae sp. ctPSW2</name>
    <dbReference type="NCBI Taxonomy" id="2826648"/>
    <lineage>
        <taxon>Viruses</taxon>
        <taxon>Duplodnaviria</taxon>
        <taxon>Heunggongvirae</taxon>
        <taxon>Uroviricota</taxon>
        <taxon>Caudoviricetes</taxon>
    </lineage>
</organism>
<dbReference type="EMBL" id="BK014940">
    <property type="protein sequence ID" value="DAD83702.1"/>
    <property type="molecule type" value="Genomic_DNA"/>
</dbReference>
<name>A0A8S5MN52_9CAUD</name>
<dbReference type="CDD" id="cd00093">
    <property type="entry name" value="HTH_XRE"/>
    <property type="match status" value="1"/>
</dbReference>